<keyword evidence="1" id="KW-1133">Transmembrane helix</keyword>
<feature type="transmembrane region" description="Helical" evidence="1">
    <location>
        <begin position="167"/>
        <end position="194"/>
    </location>
</feature>
<accession>A0ABS3CNF4</accession>
<gene>
    <name evidence="2" type="ORF">J0A69_21230</name>
</gene>
<keyword evidence="1" id="KW-0812">Transmembrane</keyword>
<comment type="caution">
    <text evidence="2">The sequence shown here is derived from an EMBL/GenBank/DDBJ whole genome shotgun (WGS) entry which is preliminary data.</text>
</comment>
<evidence type="ECO:0000313" key="2">
    <source>
        <dbReference type="EMBL" id="MBN7817976.1"/>
    </source>
</evidence>
<proteinExistence type="predicted"/>
<dbReference type="Proteomes" id="UP000664480">
    <property type="component" value="Unassembled WGS sequence"/>
</dbReference>
<protein>
    <submittedName>
        <fullName evidence="2">Uncharacterized protein</fullName>
    </submittedName>
</protein>
<keyword evidence="1" id="KW-0472">Membrane</keyword>
<keyword evidence="3" id="KW-1185">Reference proteome</keyword>
<evidence type="ECO:0000256" key="1">
    <source>
        <dbReference type="SAM" id="Phobius"/>
    </source>
</evidence>
<organism evidence="2 3">
    <name type="scientific">Algoriphagus pacificus</name>
    <dbReference type="NCBI Taxonomy" id="2811234"/>
    <lineage>
        <taxon>Bacteria</taxon>
        <taxon>Pseudomonadati</taxon>
        <taxon>Bacteroidota</taxon>
        <taxon>Cytophagia</taxon>
        <taxon>Cytophagales</taxon>
        <taxon>Cyclobacteriaceae</taxon>
        <taxon>Algoriphagus</taxon>
    </lineage>
</organism>
<dbReference type="RefSeq" id="WP_206588643.1">
    <property type="nucleotide sequence ID" value="NZ_JAFKCU010000008.1"/>
</dbReference>
<sequence>MKKPEQELAEIKSMMERSTRFLSLSGLSGVLAGIYAIIGAGIAWYWIYFPLSEWGDPANELSDSQLIWRILALALVILGLALISAWTMSKQKSAKASQKFWTSASKRFWQALFIPVLLGGLFCFALVHEHTFQLIPAAMLCFYGLGLVSASHFTLGEIKKLGFSQLGLGVLAAFFPQFGLLFWAGGFGILHVIYGSMMYYKYDR</sequence>
<dbReference type="EMBL" id="JAFKCU010000008">
    <property type="protein sequence ID" value="MBN7817976.1"/>
    <property type="molecule type" value="Genomic_DNA"/>
</dbReference>
<reference evidence="2 3" key="1">
    <citation type="submission" date="2021-03" db="EMBL/GenBank/DDBJ databases">
        <title>novel species isolated from a fishpond in China.</title>
        <authorList>
            <person name="Lu H."/>
            <person name="Cai Z."/>
        </authorList>
    </citation>
    <scope>NUCLEOTIDE SEQUENCE [LARGE SCALE GENOMIC DNA]</scope>
    <source>
        <strain evidence="2 3">YJ13C</strain>
    </source>
</reference>
<feature type="transmembrane region" description="Helical" evidence="1">
    <location>
        <begin position="134"/>
        <end position="155"/>
    </location>
</feature>
<evidence type="ECO:0000313" key="3">
    <source>
        <dbReference type="Proteomes" id="UP000664480"/>
    </source>
</evidence>
<feature type="transmembrane region" description="Helical" evidence="1">
    <location>
        <begin position="66"/>
        <end position="87"/>
    </location>
</feature>
<feature type="transmembrane region" description="Helical" evidence="1">
    <location>
        <begin position="108"/>
        <end position="128"/>
    </location>
</feature>
<feature type="transmembrane region" description="Helical" evidence="1">
    <location>
        <begin position="21"/>
        <end position="46"/>
    </location>
</feature>
<name>A0ABS3CNF4_9BACT</name>